<dbReference type="HOGENOM" id="CLU_1157357_0_0_1"/>
<reference evidence="3" key="3">
    <citation type="submission" date="2015-06" db="UniProtKB">
        <authorList>
            <consortium name="EnsemblMetazoa"/>
        </authorList>
    </citation>
    <scope>IDENTIFICATION</scope>
</reference>
<reference evidence="2 4" key="2">
    <citation type="journal article" date="2013" name="Nature">
        <title>Insights into bilaterian evolution from three spiralian genomes.</title>
        <authorList>
            <person name="Simakov O."/>
            <person name="Marletaz F."/>
            <person name="Cho S.J."/>
            <person name="Edsinger-Gonzales E."/>
            <person name="Havlak P."/>
            <person name="Hellsten U."/>
            <person name="Kuo D.H."/>
            <person name="Larsson T."/>
            <person name="Lv J."/>
            <person name="Arendt D."/>
            <person name="Savage R."/>
            <person name="Osoegawa K."/>
            <person name="de Jong P."/>
            <person name="Grimwood J."/>
            <person name="Chapman J.A."/>
            <person name="Shapiro H."/>
            <person name="Aerts A."/>
            <person name="Otillar R.P."/>
            <person name="Terry A.Y."/>
            <person name="Boore J.L."/>
            <person name="Grigoriev I.V."/>
            <person name="Lindberg D.R."/>
            <person name="Seaver E.C."/>
            <person name="Weisblat D.A."/>
            <person name="Putnam N.H."/>
            <person name="Rokhsar D.S."/>
        </authorList>
    </citation>
    <scope>NUCLEOTIDE SEQUENCE</scope>
    <source>
        <strain evidence="2 4">I ESC-2004</strain>
    </source>
</reference>
<dbReference type="Proteomes" id="UP000014760">
    <property type="component" value="Unassembled WGS sequence"/>
</dbReference>
<sequence length="241" mass="27316">MAFHVIFCVVSCVLQLNIIQANEIPILAIKDVQSTKSSYVTFLLKHQVNATIMWFSPHHEGSNIERTAKGAVSAEYTSETSPIPVDLVGVFSAERSTYMPQGKIYFKTKPDERDLGSFSLISASPRYALLRQGEEFEMAMVAERQTAQRAHIDRGIYVIGWRNWNNFSPSILLEVGSNVKRRFNDQVRCTFSVKEKPSNAVRAEVKCFIRGIPIGDTDNYHLELFIYGGYYDIEAEIEGDF</sequence>
<protein>
    <submittedName>
        <fullName evidence="2 3">Uncharacterized protein</fullName>
    </submittedName>
</protein>
<evidence type="ECO:0000313" key="2">
    <source>
        <dbReference type="EMBL" id="ELT99469.1"/>
    </source>
</evidence>
<name>R7U0E4_CAPTE</name>
<organism evidence="2">
    <name type="scientific">Capitella teleta</name>
    <name type="common">Polychaete worm</name>
    <dbReference type="NCBI Taxonomy" id="283909"/>
    <lineage>
        <taxon>Eukaryota</taxon>
        <taxon>Metazoa</taxon>
        <taxon>Spiralia</taxon>
        <taxon>Lophotrochozoa</taxon>
        <taxon>Annelida</taxon>
        <taxon>Polychaeta</taxon>
        <taxon>Sedentaria</taxon>
        <taxon>Scolecida</taxon>
        <taxon>Capitellidae</taxon>
        <taxon>Capitella</taxon>
    </lineage>
</organism>
<evidence type="ECO:0000313" key="3">
    <source>
        <dbReference type="EnsemblMetazoa" id="CapteP196159"/>
    </source>
</evidence>
<evidence type="ECO:0000313" key="4">
    <source>
        <dbReference type="Proteomes" id="UP000014760"/>
    </source>
</evidence>
<keyword evidence="1" id="KW-0732">Signal</keyword>
<dbReference type="EMBL" id="KB306824">
    <property type="protein sequence ID" value="ELT99469.1"/>
    <property type="molecule type" value="Genomic_DNA"/>
</dbReference>
<evidence type="ECO:0000256" key="1">
    <source>
        <dbReference type="SAM" id="SignalP"/>
    </source>
</evidence>
<gene>
    <name evidence="2" type="ORF">CAPTEDRAFT_196159</name>
</gene>
<feature type="signal peptide" evidence="1">
    <location>
        <begin position="1"/>
        <end position="21"/>
    </location>
</feature>
<keyword evidence="4" id="KW-1185">Reference proteome</keyword>
<dbReference type="EMBL" id="AMQN01001924">
    <property type="status" value="NOT_ANNOTATED_CDS"/>
    <property type="molecule type" value="Genomic_DNA"/>
</dbReference>
<feature type="chain" id="PRO_5008787533" evidence="1">
    <location>
        <begin position="22"/>
        <end position="241"/>
    </location>
</feature>
<proteinExistence type="predicted"/>
<accession>R7U0E4</accession>
<reference evidence="4" key="1">
    <citation type="submission" date="2012-12" db="EMBL/GenBank/DDBJ databases">
        <authorList>
            <person name="Hellsten U."/>
            <person name="Grimwood J."/>
            <person name="Chapman J.A."/>
            <person name="Shapiro H."/>
            <person name="Aerts A."/>
            <person name="Otillar R.P."/>
            <person name="Terry A.Y."/>
            <person name="Boore J.L."/>
            <person name="Simakov O."/>
            <person name="Marletaz F."/>
            <person name="Cho S.-J."/>
            <person name="Edsinger-Gonzales E."/>
            <person name="Havlak P."/>
            <person name="Kuo D.-H."/>
            <person name="Larsson T."/>
            <person name="Lv J."/>
            <person name="Arendt D."/>
            <person name="Savage R."/>
            <person name="Osoegawa K."/>
            <person name="de Jong P."/>
            <person name="Lindberg D.R."/>
            <person name="Seaver E.C."/>
            <person name="Weisblat D.A."/>
            <person name="Putnam N.H."/>
            <person name="Grigoriev I.V."/>
            <person name="Rokhsar D.S."/>
        </authorList>
    </citation>
    <scope>NUCLEOTIDE SEQUENCE</scope>
    <source>
        <strain evidence="4">I ESC-2004</strain>
    </source>
</reference>
<dbReference type="EnsemblMetazoa" id="CapteT196159">
    <property type="protein sequence ID" value="CapteP196159"/>
    <property type="gene ID" value="CapteG196159"/>
</dbReference>
<dbReference type="AlphaFoldDB" id="R7U0E4"/>